<dbReference type="OrthoDB" id="9944623at2"/>
<accession>A0A367GKY4</accession>
<comment type="caution">
    <text evidence="1">The sequence shown here is derived from an EMBL/GenBank/DDBJ whole genome shotgun (WGS) entry which is preliminary data.</text>
</comment>
<dbReference type="RefSeq" id="WP_114006069.1">
    <property type="nucleotide sequence ID" value="NZ_QGDC01000008.1"/>
</dbReference>
<dbReference type="Proteomes" id="UP000253209">
    <property type="component" value="Unassembled WGS sequence"/>
</dbReference>
<sequence>MDTLTLLVVAALVCAIILFEVNKRENAKITNFFNGDKIALLVDADQKVATLLRVIHNTSEQCVSESSRQYLSEQLTRLTESYERNEMTLTDYHTALNQLIGNHFNLGQLSDNYSVNY</sequence>
<protein>
    <submittedName>
        <fullName evidence="1">Uncharacterized protein</fullName>
    </submittedName>
</protein>
<dbReference type="EMBL" id="QGDC01000008">
    <property type="protein sequence ID" value="RCH54144.1"/>
    <property type="molecule type" value="Genomic_DNA"/>
</dbReference>
<evidence type="ECO:0000313" key="1">
    <source>
        <dbReference type="EMBL" id="RCH54144.1"/>
    </source>
</evidence>
<evidence type="ECO:0000313" key="2">
    <source>
        <dbReference type="Proteomes" id="UP000253209"/>
    </source>
</evidence>
<reference evidence="1 2" key="1">
    <citation type="submission" date="2018-05" db="EMBL/GenBank/DDBJ databases">
        <title>Mucilaginibacter hurinus sp. nov., isolated from briquette warehouse soil.</title>
        <authorList>
            <person name="Choi L."/>
        </authorList>
    </citation>
    <scope>NUCLEOTIDE SEQUENCE [LARGE SCALE GENOMIC DNA]</scope>
    <source>
        <strain evidence="1 2">ZR32</strain>
    </source>
</reference>
<name>A0A367GKY4_9SPHI</name>
<organism evidence="1 2">
    <name type="scientific">Mucilaginibacter hurinus</name>
    <dbReference type="NCBI Taxonomy" id="2201324"/>
    <lineage>
        <taxon>Bacteria</taxon>
        <taxon>Pseudomonadati</taxon>
        <taxon>Bacteroidota</taxon>
        <taxon>Sphingobacteriia</taxon>
        <taxon>Sphingobacteriales</taxon>
        <taxon>Sphingobacteriaceae</taxon>
        <taxon>Mucilaginibacter</taxon>
    </lineage>
</organism>
<gene>
    <name evidence="1" type="ORF">DJ568_14795</name>
</gene>
<keyword evidence="2" id="KW-1185">Reference proteome</keyword>
<proteinExistence type="predicted"/>
<dbReference type="AlphaFoldDB" id="A0A367GKY4"/>